<evidence type="ECO:0000256" key="1">
    <source>
        <dbReference type="ARBA" id="ARBA00005189"/>
    </source>
</evidence>
<dbReference type="GO" id="GO:0003841">
    <property type="term" value="F:1-acylglycerol-3-phosphate O-acyltransferase activity"/>
    <property type="evidence" value="ECO:0007669"/>
    <property type="project" value="TreeGrafter"/>
</dbReference>
<organism evidence="8 9">
    <name type="scientific">Azonexus fungiphilus</name>
    <dbReference type="NCBI Taxonomy" id="146940"/>
    <lineage>
        <taxon>Bacteria</taxon>
        <taxon>Pseudomonadati</taxon>
        <taxon>Pseudomonadota</taxon>
        <taxon>Betaproteobacteria</taxon>
        <taxon>Rhodocyclales</taxon>
        <taxon>Azonexaceae</taxon>
        <taxon>Azonexus</taxon>
    </lineage>
</organism>
<feature type="domain" description="Phospholipid/glycerol acyltransferase" evidence="7">
    <location>
        <begin position="50"/>
        <end position="162"/>
    </location>
</feature>
<dbReference type="GO" id="GO:0006654">
    <property type="term" value="P:phosphatidic acid biosynthetic process"/>
    <property type="evidence" value="ECO:0007669"/>
    <property type="project" value="TreeGrafter"/>
</dbReference>
<evidence type="ECO:0000256" key="6">
    <source>
        <dbReference type="SAM" id="MobiDB-lite"/>
    </source>
</evidence>
<evidence type="ECO:0000256" key="4">
    <source>
        <dbReference type="ARBA" id="ARBA00023098"/>
    </source>
</evidence>
<dbReference type="CDD" id="cd07989">
    <property type="entry name" value="LPLAT_AGPAT-like"/>
    <property type="match status" value="1"/>
</dbReference>
<gene>
    <name evidence="8" type="ORF">DFR40_0031</name>
</gene>
<dbReference type="SMART" id="SM00563">
    <property type="entry name" value="PlsC"/>
    <property type="match status" value="1"/>
</dbReference>
<dbReference type="EMBL" id="RBXP01000001">
    <property type="protein sequence ID" value="RKT62982.1"/>
    <property type="molecule type" value="Genomic_DNA"/>
</dbReference>
<keyword evidence="9" id="KW-1185">Reference proteome</keyword>
<protein>
    <submittedName>
        <fullName evidence="8">Lyso-ornithine lipid acyltransferase</fullName>
    </submittedName>
</protein>
<dbReference type="AlphaFoldDB" id="A0A495WMN7"/>
<evidence type="ECO:0000313" key="8">
    <source>
        <dbReference type="EMBL" id="RKT62982.1"/>
    </source>
</evidence>
<evidence type="ECO:0000256" key="3">
    <source>
        <dbReference type="ARBA" id="ARBA00022679"/>
    </source>
</evidence>
<evidence type="ECO:0000256" key="2">
    <source>
        <dbReference type="ARBA" id="ARBA00022516"/>
    </source>
</evidence>
<reference evidence="8 9" key="1">
    <citation type="submission" date="2018-10" db="EMBL/GenBank/DDBJ databases">
        <title>Genomic Encyclopedia of Type Strains, Phase IV (KMG-IV): sequencing the most valuable type-strain genomes for metagenomic binning, comparative biology and taxonomic classification.</title>
        <authorList>
            <person name="Goeker M."/>
        </authorList>
    </citation>
    <scope>NUCLEOTIDE SEQUENCE [LARGE SCALE GENOMIC DNA]</scope>
    <source>
        <strain evidence="8 9">DSM 23841</strain>
    </source>
</reference>
<evidence type="ECO:0000259" key="7">
    <source>
        <dbReference type="SMART" id="SM00563"/>
    </source>
</evidence>
<name>A0A495WMN7_9RHOO</name>
<keyword evidence="3 8" id="KW-0808">Transferase</keyword>
<comment type="caution">
    <text evidence="8">The sequence shown here is derived from an EMBL/GenBank/DDBJ whole genome shotgun (WGS) entry which is preliminary data.</text>
</comment>
<dbReference type="InterPro" id="IPR002123">
    <property type="entry name" value="Plipid/glycerol_acylTrfase"/>
</dbReference>
<comment type="pathway">
    <text evidence="1">Lipid metabolism.</text>
</comment>
<dbReference type="PANTHER" id="PTHR10434">
    <property type="entry name" value="1-ACYL-SN-GLYCEROL-3-PHOSPHATE ACYLTRANSFERASE"/>
    <property type="match status" value="1"/>
</dbReference>
<dbReference type="SUPFAM" id="SSF69593">
    <property type="entry name" value="Glycerol-3-phosphate (1)-acyltransferase"/>
    <property type="match status" value="1"/>
</dbReference>
<keyword evidence="4" id="KW-0443">Lipid metabolism</keyword>
<accession>A0A495WMN7</accession>
<evidence type="ECO:0000256" key="5">
    <source>
        <dbReference type="ARBA" id="ARBA00023315"/>
    </source>
</evidence>
<keyword evidence="5 8" id="KW-0012">Acyltransferase</keyword>
<feature type="region of interest" description="Disordered" evidence="6">
    <location>
        <begin position="228"/>
        <end position="262"/>
    </location>
</feature>
<evidence type="ECO:0000313" key="9">
    <source>
        <dbReference type="Proteomes" id="UP000270626"/>
    </source>
</evidence>
<keyword evidence="2" id="KW-0444">Lipid biosynthesis</keyword>
<dbReference type="PANTHER" id="PTHR10434:SF64">
    <property type="entry name" value="1-ACYL-SN-GLYCEROL-3-PHOSPHATE ACYLTRANSFERASE-RELATED"/>
    <property type="match status" value="1"/>
</dbReference>
<dbReference type="Proteomes" id="UP000270626">
    <property type="component" value="Unassembled WGS sequence"/>
</dbReference>
<dbReference type="Pfam" id="PF01553">
    <property type="entry name" value="Acyltransferase"/>
    <property type="match status" value="1"/>
</dbReference>
<proteinExistence type="predicted"/>
<sequence>MLAGALVALSVFRLCGDRRRLLLKQSWSAAVLDALGVELEADLTHLAPGVLLVANHVSWVDIFVINAAVPSAFVAKEEVRRWPVIGWLAWKNDTVFLRRGSRGHARLINEEIAGILGQGKVVAVFPEGTTTDGRSLLHFHAALLQPALAAARPVLPAAISYWELNGERSLAPRYDGDLSLGQCTRAILKRPRIIARLVTTPLRGLAGEDRKQVAAAAREAIALAAGLPLASNPPGTPAGLPGAPPSDGRPTGSPNRALADSA</sequence>